<sequence>MQSERWWQDSSITAELFQRPKSFEFIQATRLLRHRPATDASSSWTDHFKFETSFNLNFPATEIESLELVDERVHLTNLIVGLTGIQGTLPYTYTNKIKQAPRQQRAETKEFLSLFNHKLTSQYVESSITYHLPVRYEIENKNDYLDILHALNGYVRSQHQQQDLDECFAEFSGLMQGQNNTVHALKTMLSCIFKHEITIKEFIQESFKLASDQLTTLGGSQPSLLGINTFCGETIQQIDGKIEIQIGPLKRQQYLKFLPHQELSLKLKKIVETWCSPTLSIDLRLILDESEIQPIRLTQSQESGLGQGAFLMSRKPSAHSHETCYSLIGEQI</sequence>
<dbReference type="InterPro" id="IPR010732">
    <property type="entry name" value="T6SS_TssG-like"/>
</dbReference>
<dbReference type="AlphaFoldDB" id="A0A1V2V268"/>
<evidence type="ECO:0000313" key="1">
    <source>
        <dbReference type="EMBL" id="ONN56342.1"/>
    </source>
</evidence>
<protein>
    <submittedName>
        <fullName evidence="1">Type VI secretion protein</fullName>
    </submittedName>
</protein>
<comment type="caution">
    <text evidence="1">The sequence shown here is derived from an EMBL/GenBank/DDBJ whole genome shotgun (WGS) entry which is preliminary data.</text>
</comment>
<keyword evidence="2" id="KW-1185">Reference proteome</keyword>
<dbReference type="NCBIfam" id="TIGR03347">
    <property type="entry name" value="VI_chp_1"/>
    <property type="match status" value="1"/>
</dbReference>
<gene>
    <name evidence="1" type="ORF">AC058_01400</name>
</gene>
<dbReference type="PANTHER" id="PTHR35564:SF4">
    <property type="entry name" value="CYTOPLASMIC PROTEIN"/>
    <property type="match status" value="1"/>
</dbReference>
<dbReference type="Proteomes" id="UP000189376">
    <property type="component" value="Unassembled WGS sequence"/>
</dbReference>
<dbReference type="EMBL" id="LFZS01000001">
    <property type="protein sequence ID" value="ONN56342.1"/>
    <property type="molecule type" value="Genomic_DNA"/>
</dbReference>
<organism evidence="1 2">
    <name type="scientific">Acinetobacter genomosp. 33YU</name>
    <dbReference type="NCBI Taxonomy" id="1675530"/>
    <lineage>
        <taxon>Bacteria</taxon>
        <taxon>Pseudomonadati</taxon>
        <taxon>Pseudomonadota</taxon>
        <taxon>Gammaproteobacteria</taxon>
        <taxon>Moraxellales</taxon>
        <taxon>Moraxellaceae</taxon>
        <taxon>Acinetobacter</taxon>
    </lineage>
</organism>
<accession>A0A1V2V268</accession>
<proteinExistence type="predicted"/>
<evidence type="ECO:0000313" key="2">
    <source>
        <dbReference type="Proteomes" id="UP000189376"/>
    </source>
</evidence>
<reference evidence="1 2" key="1">
    <citation type="submission" date="2015-07" db="EMBL/GenBank/DDBJ databases">
        <title>Acinetobacter yuneri, a novel member of Acinetobacter calcoaceticus-Acinetobacter baumannii complex isolated from clinical specimen.</title>
        <authorList>
            <person name="Yu Y."/>
        </authorList>
    </citation>
    <scope>NUCLEOTIDE SEQUENCE [LARGE SCALE GENOMIC DNA]</scope>
    <source>
        <strain evidence="1 2">A362</strain>
    </source>
</reference>
<dbReference type="PANTHER" id="PTHR35564">
    <property type="match status" value="1"/>
</dbReference>
<dbReference type="Pfam" id="PF06996">
    <property type="entry name" value="T6SS_TssG"/>
    <property type="match status" value="1"/>
</dbReference>
<name>A0A1V2V268_9GAMM</name>
<dbReference type="RefSeq" id="WP_077168314.1">
    <property type="nucleotide sequence ID" value="NZ_LFZS01000001.1"/>
</dbReference>